<evidence type="ECO:0000256" key="1">
    <source>
        <dbReference type="SAM" id="MobiDB-lite"/>
    </source>
</evidence>
<dbReference type="InParanoid" id="G4U167"/>
<dbReference type="AlphaFoldDB" id="G4U167"/>
<evidence type="ECO:0000313" key="3">
    <source>
        <dbReference type="Proteomes" id="UP000007148"/>
    </source>
</evidence>
<comment type="caution">
    <text evidence="2">The sequence shown here is derived from an EMBL/GenBank/DDBJ whole genome shotgun (WGS) entry which is preliminary data.</text>
</comment>
<gene>
    <name evidence="2" type="ORF">PIIN_11287</name>
</gene>
<feature type="region of interest" description="Disordered" evidence="1">
    <location>
        <begin position="60"/>
        <end position="87"/>
    </location>
</feature>
<feature type="non-terminal residue" evidence="2">
    <location>
        <position position="1"/>
    </location>
</feature>
<accession>G4U167</accession>
<reference evidence="2 3" key="1">
    <citation type="journal article" date="2011" name="PLoS Pathog.">
        <title>Endophytic Life Strategies Decoded by Genome and Transcriptome Analyses of the Mutualistic Root Symbiont Piriformospora indica.</title>
        <authorList>
            <person name="Zuccaro A."/>
            <person name="Lahrmann U."/>
            <person name="Guldener U."/>
            <person name="Langen G."/>
            <person name="Pfiffi S."/>
            <person name="Biedenkopf D."/>
            <person name="Wong P."/>
            <person name="Samans B."/>
            <person name="Grimm C."/>
            <person name="Basiewicz M."/>
            <person name="Murat C."/>
            <person name="Martin F."/>
            <person name="Kogel K.H."/>
        </authorList>
    </citation>
    <scope>NUCLEOTIDE SEQUENCE [LARGE SCALE GENOMIC DNA]</scope>
    <source>
        <strain evidence="2 3">DSM 11827</strain>
    </source>
</reference>
<feature type="region of interest" description="Disordered" evidence="1">
    <location>
        <begin position="141"/>
        <end position="175"/>
    </location>
</feature>
<sequence length="302" mass="32742">FYICLGSLLSTIQGSYVDVAGPSRLAVPLRCPKNIDIELLASPEDADGFIDLTPALNAAEARRRQTDRPSSGQPALDDSPLNRFRHPMARGIPCGSSSAGILEASTHIGVDVLTRHQARRRHTVANEQSLVNAARSSGVFNHQARPQGGAKPGPSSQLPPRQSIQAISQRDPPPNQLARVAMSPLVRRPSLPILGAVRFTNAEDDHPAPYQITSYEPKQRILLRAAKATYALRIAMVNAYPTPAERMDGARAAFDVAEGEFHLPGQDGRSIEWSPNKYRLITDAAWPIRSRVKATAAALVSM</sequence>
<dbReference type="EMBL" id="CAFZ01001471">
    <property type="protein sequence ID" value="CCA77310.1"/>
    <property type="molecule type" value="Genomic_DNA"/>
</dbReference>
<proteinExistence type="predicted"/>
<feature type="non-terminal residue" evidence="2">
    <location>
        <position position="302"/>
    </location>
</feature>
<evidence type="ECO:0000313" key="2">
    <source>
        <dbReference type="EMBL" id="CCA77310.1"/>
    </source>
</evidence>
<organism evidence="2 3">
    <name type="scientific">Serendipita indica (strain DSM 11827)</name>
    <name type="common">Root endophyte fungus</name>
    <name type="synonym">Piriformospora indica</name>
    <dbReference type="NCBI Taxonomy" id="1109443"/>
    <lineage>
        <taxon>Eukaryota</taxon>
        <taxon>Fungi</taxon>
        <taxon>Dikarya</taxon>
        <taxon>Basidiomycota</taxon>
        <taxon>Agaricomycotina</taxon>
        <taxon>Agaricomycetes</taxon>
        <taxon>Sebacinales</taxon>
        <taxon>Serendipitaceae</taxon>
        <taxon>Serendipita</taxon>
    </lineage>
</organism>
<dbReference type="Proteomes" id="UP000007148">
    <property type="component" value="Unassembled WGS sequence"/>
</dbReference>
<feature type="compositionally biased region" description="Polar residues" evidence="1">
    <location>
        <begin position="154"/>
        <end position="168"/>
    </location>
</feature>
<protein>
    <submittedName>
        <fullName evidence="2">Uncharacterized protein</fullName>
    </submittedName>
</protein>
<dbReference type="HOGENOM" id="CLU_923049_0_0_1"/>
<keyword evidence="3" id="KW-1185">Reference proteome</keyword>
<name>G4U167_SERID</name>